<dbReference type="Gene3D" id="1.25.10.10">
    <property type="entry name" value="Leucine-rich Repeat Variant"/>
    <property type="match status" value="3"/>
</dbReference>
<proteinExistence type="predicted"/>
<feature type="region of interest" description="Disordered" evidence="1">
    <location>
        <begin position="2372"/>
        <end position="2456"/>
    </location>
</feature>
<dbReference type="GO" id="GO:0032040">
    <property type="term" value="C:small-subunit processome"/>
    <property type="evidence" value="ECO:0007669"/>
    <property type="project" value="TreeGrafter"/>
</dbReference>
<feature type="compositionally biased region" description="Basic and acidic residues" evidence="1">
    <location>
        <begin position="2409"/>
        <end position="2418"/>
    </location>
</feature>
<feature type="compositionally biased region" description="Basic residues" evidence="1">
    <location>
        <begin position="2393"/>
        <end position="2408"/>
    </location>
</feature>
<dbReference type="PANTHER" id="PTHR17695">
    <property type="entry name" value="SMALL SUBUNIT PROCESSOME COMPONENT 20 HOMOLOG"/>
    <property type="match status" value="1"/>
</dbReference>
<evidence type="ECO:0000259" key="2">
    <source>
        <dbReference type="Pfam" id="PF07539"/>
    </source>
</evidence>
<gene>
    <name evidence="4" type="ORF">PBRA_000292</name>
</gene>
<dbReference type="InterPro" id="IPR052575">
    <property type="entry name" value="SSU_processome_comp_20"/>
</dbReference>
<accession>A0A0G4IHB8</accession>
<evidence type="ECO:0000259" key="3">
    <source>
        <dbReference type="Pfam" id="PF20416"/>
    </source>
</evidence>
<dbReference type="GO" id="GO:0030686">
    <property type="term" value="C:90S preribosome"/>
    <property type="evidence" value="ECO:0007669"/>
    <property type="project" value="TreeGrafter"/>
</dbReference>
<organism evidence="4 5">
    <name type="scientific">Plasmodiophora brassicae</name>
    <name type="common">Clubroot disease agent</name>
    <dbReference type="NCBI Taxonomy" id="37360"/>
    <lineage>
        <taxon>Eukaryota</taxon>
        <taxon>Sar</taxon>
        <taxon>Rhizaria</taxon>
        <taxon>Endomyxa</taxon>
        <taxon>Phytomyxea</taxon>
        <taxon>Plasmodiophorida</taxon>
        <taxon>Plasmodiophoridae</taxon>
        <taxon>Plasmodiophora</taxon>
    </lineage>
</organism>
<dbReference type="InterPro" id="IPR016024">
    <property type="entry name" value="ARM-type_fold"/>
</dbReference>
<feature type="domain" description="U3 small nucleolar RNA-associated protein 20 N-terminal" evidence="2">
    <location>
        <begin position="749"/>
        <end position="1335"/>
    </location>
</feature>
<evidence type="ECO:0000256" key="1">
    <source>
        <dbReference type="SAM" id="MobiDB-lite"/>
    </source>
</evidence>
<sequence length="2456" mass="270505">MTGVDLRVKQLNKSASKGQNRLKFQSIAERLSQINVDIHHRTARIDDRIDSDDIESTHFAAALASWSELNLTADFAAFHRDIRNLACANSLPLLLHNRTKAVDVILEHLLKPASLCLEALVDLISVLARDLRQEFFVELPRVLNALTDLIDPQNPNLLEAIFTSIAFLFKHLLRQIIDHAASLYVDVFSRCLSHPKQHVRDFAAQTFSYVLRKVRVRSRTAVFDAIVSTVTDDDNGVDVLFFHMFKGIGRAFHSCTGEALPVLLDSAARRSPHSDEFVRSLLKHMCEMTEAQHSSAVFEALLSGATRNGAQGRMSLQTWVGHRRASRVTNVGGLDTVLHDVPIDEPASLALIESSLLHCDLSMQTSARLLSKVFNGAPLEPLTTLAAHVTKRDALHGLVVQLAERRANVVDDLHDAVALLLAVVSDSDTNVRLSEKHLKSLKSCLQDIDEDESKALRAVSVVSHLHPSEEWNDALAECASLYICRRPSSPVLLKVIEALGDATQFADGLTQCIRDAPRNVVALQCYRFVSRDVLRGRADDALLGILIERLADPSPALRLASCRVLHASVDDDTEDNMFALMMGVIETEPSIETERDLSRTVGQIGKLALRSNLPPMYSKAVVPFLVGVLRVKFRLLWSPAKKALASIIHLKDMYNAFETALVRAADQASIVADGEPVPATAGRDSTDPYTFHSLLMNCLLEHTGDVINNRAARLVRMFLSFVETQYNEMYRVERTRARRAFVKDGENHMRRRLTDWLQVLGRISSPKKCITSQDDQARLRAVLERLQSNEMASVQKLALECTFRFKDHGLTPYWETLLALCDDSSFREQITLFSLARSASMIDPGHREDLLPTVFRVLVPKLTKHKTGSGPAVKASVHSRRNAVLVFVSTVDDVEFRAFIRIALGEIVLERPLAVPLSRQRKFVEVLTGMLEQVGARLQSSMPAIFTALATLITHHGKSLDEDAMDVDDEVDDEDGDARGEGGVVSRLLLRRAIHLGARLIDTFPVAFMAAEPSRRRILAVVSMWASRLAQELTQARSGVLDTIVAMSAHDELRPLLCDSPTLVRNAFALLSAPHVHADVVQAVLSCATNLADHGCLPEHLLTALVAELQTLLCSQLTSQKVCAEALALMTRLAPLIVSHGKSPDCTRLLQLLLPFARRATTAEQRVVVQAITSLVPFVPMADATSAFYAVHRLLLMADDVSVRQHICEFARAIQAPECHLLLELNAMATVKLVRRSPCLPTPTPELTHPMQETGPDYELRSTAYATVTAWQGHRGSSPLLCHILYDLRCSDMTLRGFAEHALVQWCKVASGHLDAAVSTALESLVFPQLRRNLSKVHSEKIRKATMEVLAALIAAFPTVYPDMQALVCPDDREVDILCNLVHIQVHRVRRALARIRTACSEGSISARCASMVLKPILMAFLYNSSAATDSAQADEIVRAFGAVSARQAWPQYKQTLMSLVRAVKKHPQQAKILIRATCAVLDEWAFDFDVADDGEATPVAPGEDDHEDEDDDAAAVVGDDVRQSVGKYLMSFVLPHLYSNLQSDGDIRVPVVMAIVKLLKRLPERVLEAHVPRLTSVLMKKLTGKEQRTRDVARQTLADVAVSLGPRYLRFILSEMGHFLDDGFKVQVLGYAVHSILERAVPSFEPGAIDHCLPVLIPVIIADLFGAAAEARAAQGVARKTREARHPKSMSSIELIASNVTVGAHIDDLLQPFQAQLEQTPTGAQRDVVRNALGNIAKGVRRNPGVQLRDLFVFSFRTISQVLDSADRRSELNDADGAPATSNGKVSKLDVVLVPDAPLRDMKPRLCRRPKSDGEILVGFALLLFERGLADSQGNSGAGDVRSLCDPFVELLWRCLNAFPSGDVAHVALKAFSALLQIPNGLPALEQAAPRFAGFMIDGARKGSPVFASTCFRGLTALLRRCEAYEIQEHHLLVLLEFVRHRLEDAESASGALALLKAILSRRLLAASLYDVMERCAVIIVEKDDAVMVRHAQQAVLQYLLDYPLSAKRVEQHLRGWVTNASEYARPQGRLASMKMLSMCVGKFPQSVVDAHANLLFVPLAVRLVNEDSKPCRVQVANLLQQLLSAVSQSVRSALLEYVGVWWSNATLSMQCIAAQIASLCKPASVALPQAVLDDWLHLALGSLNAGRLVLDRILERCKDDHTSVVAETWPTLYHTLQFVAQYATLPAASSCCQTALSLALFPHARIRSQINSLFSATGHTADLQQAAQWADAFLAQICATTTDASLCKSASENLAAIVVELHARDNGQDIVARVFHRISTRCRRAVDLASRSVALDWLVQVTSAAPASLLAAHADVIVAPAVAIVDDPSSVIAETLKPRAELLLDDLQQKLGRERFMEVHGRIREFAHAKRDRRKATRALEAVSNPELAARRRSAKSAGKQRQRQRKMGERKDRRAGLPASGLQADIVALRKRNRDPRPTADAPTKKPRSSAVI</sequence>
<dbReference type="Proteomes" id="UP000039324">
    <property type="component" value="Unassembled WGS sequence"/>
</dbReference>
<dbReference type="Pfam" id="PF20416">
    <property type="entry name" value="UTP20"/>
    <property type="match status" value="1"/>
</dbReference>
<dbReference type="OrthoDB" id="360653at2759"/>
<evidence type="ECO:0000313" key="4">
    <source>
        <dbReference type="EMBL" id="CEO94507.1"/>
    </source>
</evidence>
<dbReference type="Pfam" id="PF07539">
    <property type="entry name" value="UTP20_N"/>
    <property type="match status" value="1"/>
</dbReference>
<dbReference type="STRING" id="37360.A0A0G4IHB8"/>
<reference evidence="4 5" key="1">
    <citation type="submission" date="2015-02" db="EMBL/GenBank/DDBJ databases">
        <authorList>
            <person name="Chooi Y.-H."/>
        </authorList>
    </citation>
    <scope>NUCLEOTIDE SEQUENCE [LARGE SCALE GENOMIC DNA]</scope>
    <source>
        <strain evidence="4">E3</strain>
    </source>
</reference>
<evidence type="ECO:0000313" key="5">
    <source>
        <dbReference type="Proteomes" id="UP000039324"/>
    </source>
</evidence>
<feature type="domain" description="U3 small nucleolar RNA-associated protein 20" evidence="3">
    <location>
        <begin position="1545"/>
        <end position="1759"/>
    </location>
</feature>
<dbReference type="PANTHER" id="PTHR17695:SF11">
    <property type="entry name" value="SMALL SUBUNIT PROCESSOME COMPONENT 20 HOMOLOG"/>
    <property type="match status" value="1"/>
</dbReference>
<keyword evidence="5" id="KW-1185">Reference proteome</keyword>
<dbReference type="SUPFAM" id="SSF48371">
    <property type="entry name" value="ARM repeat"/>
    <property type="match status" value="2"/>
</dbReference>
<name>A0A0G4IHB8_PLABS</name>
<protein>
    <submittedName>
        <fullName evidence="4">Uncharacterized protein</fullName>
    </submittedName>
</protein>
<dbReference type="EMBL" id="CDSF01000001">
    <property type="protein sequence ID" value="CEO94507.1"/>
    <property type="molecule type" value="Genomic_DNA"/>
</dbReference>
<dbReference type="InterPro" id="IPR011430">
    <property type="entry name" value="UTP20_N"/>
</dbReference>
<dbReference type="InterPro" id="IPR011989">
    <property type="entry name" value="ARM-like"/>
</dbReference>
<dbReference type="OMA" id="EGLMAMF"/>
<dbReference type="InterPro" id="IPR046523">
    <property type="entry name" value="UTP20_dom"/>
</dbReference>